<gene>
    <name evidence="2" type="ORF">AFM12_07020</name>
</gene>
<evidence type="ECO:0000313" key="2">
    <source>
        <dbReference type="EMBL" id="KPM48389.1"/>
    </source>
</evidence>
<evidence type="ECO:0000256" key="1">
    <source>
        <dbReference type="SAM" id="SignalP"/>
    </source>
</evidence>
<dbReference type="EMBL" id="LGTQ01000006">
    <property type="protein sequence ID" value="KPM48389.1"/>
    <property type="molecule type" value="Genomic_DNA"/>
</dbReference>
<proteinExistence type="predicted"/>
<keyword evidence="1" id="KW-0732">Signal</keyword>
<organism evidence="2 3">
    <name type="scientific">Jiulongibacter sediminis</name>
    <dbReference type="NCBI Taxonomy" id="1605367"/>
    <lineage>
        <taxon>Bacteria</taxon>
        <taxon>Pseudomonadati</taxon>
        <taxon>Bacteroidota</taxon>
        <taxon>Cytophagia</taxon>
        <taxon>Cytophagales</taxon>
        <taxon>Leadbetterellaceae</taxon>
        <taxon>Jiulongibacter</taxon>
    </lineage>
</organism>
<comment type="caution">
    <text evidence="2">The sequence shown here is derived from an EMBL/GenBank/DDBJ whole genome shotgun (WGS) entry which is preliminary data.</text>
</comment>
<keyword evidence="3" id="KW-1185">Reference proteome</keyword>
<feature type="chain" id="PRO_5006135987" description="Ig-like domain-containing protein" evidence="1">
    <location>
        <begin position="21"/>
        <end position="576"/>
    </location>
</feature>
<feature type="signal peptide" evidence="1">
    <location>
        <begin position="1"/>
        <end position="20"/>
    </location>
</feature>
<dbReference type="OrthoDB" id="1490014at2"/>
<protein>
    <recommendedName>
        <fullName evidence="4">Ig-like domain-containing protein</fullName>
    </recommendedName>
</protein>
<sequence length="576" mass="63945">MKLLSALCLFLLLGLSEMKAQDQQNIGFEDGNLLGWEFEHGEVIDDTADITFQNLTRGFLPGRLELLDRDSRGDPSITVENIRPVLRGNYSLRIGNTREGGTFDRMKTKFKVASYGLIYEFYLAAILHNDRNNNHPEGGKPAVYLTLRDQNGNRIDCGSFAKQLDGTLPEGFLQERDYMYRNWSTGSVNLDPYVGQTLTLELTVHGCTADGHRGYAYFDSEIRKLELDLDSPCPDEDGFLSLNAPFGYVGYNWNNGQPGQNLKVSLPVDDEFAVKLTPHNNLNPGCMPELRKAIKVASKDTTISQTLCGGKAFRVGDTTFTTTGSFTHKIKSSTGCDSTFLLNLTFTDPLERSRTINLCKGEKYLLGDQEMDSEGIFRVRYNGSNGCDSIAILEVNVENIEVNAETKLTIPEGEPIPLKAEVEADAPYVITWSRGDTLICIDCASTEVFATNSGSYDFRLTSQSGICRIEKTLEVNVVPCGIYIPTAFSPNSDGVNDYFNIYGSPCIENVNTFSIANRLGQVVFSKTDIPHAAFEKLWDGRWFGELVASGEYYYQMTYQKTSGLSGSQNGSLTIMR</sequence>
<dbReference type="RefSeq" id="WP_055145853.1">
    <property type="nucleotide sequence ID" value="NZ_JXSZ01000006.1"/>
</dbReference>
<dbReference type="NCBIfam" id="TIGR04131">
    <property type="entry name" value="Bac_Flav_CTERM"/>
    <property type="match status" value="1"/>
</dbReference>
<dbReference type="InterPro" id="IPR026341">
    <property type="entry name" value="T9SS_type_B"/>
</dbReference>
<evidence type="ECO:0008006" key="4">
    <source>
        <dbReference type="Google" id="ProtNLM"/>
    </source>
</evidence>
<evidence type="ECO:0000313" key="3">
    <source>
        <dbReference type="Proteomes" id="UP000050454"/>
    </source>
</evidence>
<dbReference type="AlphaFoldDB" id="A0A0P7BMA8"/>
<reference evidence="2 3" key="1">
    <citation type="submission" date="2015-07" db="EMBL/GenBank/DDBJ databases">
        <title>The draft genome sequence of Leadbetterella sp. JN14-9.</title>
        <authorList>
            <person name="Liu Y."/>
            <person name="Du J."/>
            <person name="Shao Z."/>
        </authorList>
    </citation>
    <scope>NUCLEOTIDE SEQUENCE [LARGE SCALE GENOMIC DNA]</scope>
    <source>
        <strain evidence="2 3">JN14-9</strain>
    </source>
</reference>
<dbReference type="Proteomes" id="UP000050454">
    <property type="component" value="Unassembled WGS sequence"/>
</dbReference>
<accession>A0A0P7BMA8</accession>
<dbReference type="Pfam" id="PF13585">
    <property type="entry name" value="CHU_C"/>
    <property type="match status" value="1"/>
</dbReference>
<dbReference type="STRING" id="1605367.AFM12_07020"/>
<name>A0A0P7BMA8_9BACT</name>